<accession>A0A7W2AJ61</accession>
<organism evidence="1 2">
    <name type="scientific">Thermoactinomyces daqus</name>
    <dbReference type="NCBI Taxonomy" id="1329516"/>
    <lineage>
        <taxon>Bacteria</taxon>
        <taxon>Bacillati</taxon>
        <taxon>Bacillota</taxon>
        <taxon>Bacilli</taxon>
        <taxon>Bacillales</taxon>
        <taxon>Thermoactinomycetaceae</taxon>
        <taxon>Thermoactinomyces</taxon>
    </lineage>
</organism>
<evidence type="ECO:0000313" key="2">
    <source>
        <dbReference type="Proteomes" id="UP000530514"/>
    </source>
</evidence>
<name>A0A7W2AJ61_9BACL</name>
<dbReference type="Proteomes" id="UP000530514">
    <property type="component" value="Unassembled WGS sequence"/>
</dbReference>
<comment type="caution">
    <text evidence="1">The sequence shown here is derived from an EMBL/GenBank/DDBJ whole genome shotgun (WGS) entry which is preliminary data.</text>
</comment>
<dbReference type="AlphaFoldDB" id="A0A7W2AJ61"/>
<keyword evidence="2" id="KW-1185">Reference proteome</keyword>
<proteinExistence type="predicted"/>
<evidence type="ECO:0000313" key="1">
    <source>
        <dbReference type="EMBL" id="MBA4543975.1"/>
    </source>
</evidence>
<reference evidence="1 2" key="1">
    <citation type="submission" date="2020-07" db="EMBL/GenBank/DDBJ databases">
        <authorList>
            <person name="Feng H."/>
        </authorList>
    </citation>
    <scope>NUCLEOTIDE SEQUENCE [LARGE SCALE GENOMIC DNA]</scope>
    <source>
        <strain evidence="2">s-11</strain>
    </source>
</reference>
<dbReference type="EMBL" id="JACEIP010000025">
    <property type="protein sequence ID" value="MBA4543975.1"/>
    <property type="molecule type" value="Genomic_DNA"/>
</dbReference>
<dbReference type="RefSeq" id="WP_152568527.1">
    <property type="nucleotide sequence ID" value="NZ_JACEIP010000025.1"/>
</dbReference>
<sequence>MKLAEKNIYAGSESSLRIIARKGEKEVLVNKDELKWHELGGRHAVLTLEEIAAQLISLGYHPVFYVGWSWVFPERFIAMGTMILLYGLNME</sequence>
<gene>
    <name evidence="1" type="ORF">H1164_13885</name>
</gene>
<protein>
    <submittedName>
        <fullName evidence="1">Uncharacterized protein</fullName>
    </submittedName>
</protein>